<dbReference type="Gene3D" id="1.20.1280.50">
    <property type="match status" value="1"/>
</dbReference>
<evidence type="ECO:0000256" key="2">
    <source>
        <dbReference type="ARBA" id="ARBA00023054"/>
    </source>
</evidence>
<dbReference type="InterPro" id="IPR052283">
    <property type="entry name" value="GenomicStab_NeuMorph_Reg"/>
</dbReference>
<feature type="compositionally biased region" description="Polar residues" evidence="3">
    <location>
        <begin position="853"/>
        <end position="863"/>
    </location>
</feature>
<feature type="region of interest" description="Disordered" evidence="3">
    <location>
        <begin position="570"/>
        <end position="590"/>
    </location>
</feature>
<sequence length="1569" mass="180001">MNTDFLKDIIPYRCPKCGDSRKFTSLRDLKLHLNSEHAFKVGCVKPRSRTTIFDNKGHNARKKTANRENLSRQWSSSYDSRRSSSESYGRESPLFQSYKDDARVLESQLESAREYERNNRRQANYLSRSHSYDPLDSTVNKLNKDVMNSRRNIWKSSDELYNAEDVLNGVETAAEERFKSQQNIIQNLVDELQQKDLQLTNANRDAERLRHDREKLMNEVEELFKSADFGNKKLLQELETKEQELNAVNDELDHIKQAASDELKHKDQKLIEAERSLQQIEYERKSLEDERENLIEKVQMDSGLLRKTLEMKENQVRKLNSELEAMKQEQNELLSESMELYNTADQGTSKLKDILRLRDCQLREAEQELNRLKELNDRLVWESRQLTEQADSHSQVLHELLRQREDELALVKQELESTLQSDKPKAVNEQLEQLQQIVLEKTAHLEQKEKELQSLKMFLTTTAEKEAIAREKLEKFISDLIDRADKAEKELQYLKNNISDSKERKEGRINNGLESTVEDLDSDDEMSDDFTDTHRKASPIQRQVPVTKIKSGYPRITRFKPLDSTVPYSPSLSDSGYHDSRIATPRRKGVSTIQGQADYLNDINLRTKFSKEGHFSTNGGEKFDTHPKIVSGIIPKFYETNTHQNKTSGQNACGNKLTRSHQDRNENDPTYIPSHQNPLGPNKCYQDLQKKDATENIIYSPYKKDTEHTFEVAKYPMKNPHPVQPFESYESQQNSSQSLPISEYHDLPATNLPYRSMPHSSSQYMHGEEPEQSLSSSARINLPDRYPEQSEFSSGRHYLPDRHFEQSLSSSGRLNLPKVYPIQSSGSSGLYIKDNSYEQSASRSSKPCPPGSYSDQYLSSSDRQALPRRQYKAGLSLSSSDRQKLPGQGGDNSLSDILSITDDTIQSENNSSFQKIIDENGILWESDTPNKHNISGMERVPSGNNKYGSPKQTGYLSQRTARLKLSDRFIEERKLFSENIKKIMKLPFLKESGSQAELTNDTLRCRLEKESSEHDGNIHKSFNKCSDEQSLNSLASFRNYGNVKPELETTDSSTQTWMIDKEYMESDSMSTSNTSHRMDDSSLMASSSENSISHTRILPNSRIENSFEDKNGQEPLQKKKTQKNALIMEQSLSDENKFENNKKQRDLFEELKQESLNENSLSSNTMYSSPVEGRDNLLFNCKPDNKSLKNSVSPVLKSPVAFKKFDSNDSGKTKHLTSRDVGSKNDLINLSPDETNNSDDLICGMKKESGHEDNLMQVTQPATIVNPLHNTVGHFHQNSDNQGKELSNAVESLTLSPKILEDFENVEAHTEEEVDSVIYDKSTDSVCSNKIFGRNESLTVFSDTDGDAVNEEDVLPSNEEVMMVGDRRKSLSRQLSVDVGSTTGQNILEQVDETDIGNIIMVEETLTPESVDKTFFAQPDPEVEDEYPQSVSSMDGFSLSRSSSQDSVLSERLSQYSQREITRKRRQALCRIFSFLDTSSLIQVALVCREWKKISRHPSLWKHVYLKNQKCSLEFLLNIAKWCTSMETLHLDGLRTREKKEFETQEDYNNRTRYFTFYSIKILKSKRTD</sequence>
<feature type="region of interest" description="Disordered" evidence="3">
    <location>
        <begin position="642"/>
        <end position="681"/>
    </location>
</feature>
<dbReference type="InterPro" id="IPR001810">
    <property type="entry name" value="F-box_dom"/>
</dbReference>
<feature type="compositionally biased region" description="Basic and acidic residues" evidence="3">
    <location>
        <begin position="1206"/>
        <end position="1223"/>
    </location>
</feature>
<dbReference type="CDD" id="cd22109">
    <property type="entry name" value="F-box_FBXO41"/>
    <property type="match status" value="1"/>
</dbReference>
<feature type="compositionally biased region" description="Polar residues" evidence="3">
    <location>
        <begin position="642"/>
        <end position="653"/>
    </location>
</feature>
<dbReference type="PANTHER" id="PTHR15739:SF5">
    <property type="entry name" value="LD23158P"/>
    <property type="match status" value="1"/>
</dbReference>
<dbReference type="InterPro" id="IPR057038">
    <property type="entry name" value="FBX41/ZN365_Znf-C2H2"/>
</dbReference>
<feature type="region of interest" description="Disordered" evidence="3">
    <location>
        <begin position="1064"/>
        <end position="1124"/>
    </location>
</feature>
<evidence type="ECO:0000256" key="3">
    <source>
        <dbReference type="SAM" id="MobiDB-lite"/>
    </source>
</evidence>
<proteinExistence type="predicted"/>
<dbReference type="SUPFAM" id="SSF81383">
    <property type="entry name" value="F-box domain"/>
    <property type="match status" value="1"/>
</dbReference>
<evidence type="ECO:0000256" key="1">
    <source>
        <dbReference type="ARBA" id="ARBA00022553"/>
    </source>
</evidence>
<dbReference type="PANTHER" id="PTHR15739">
    <property type="entry name" value="ZINC FINGER PROTEIN"/>
    <property type="match status" value="1"/>
</dbReference>
<dbReference type="EMBL" id="CACVKT020005545">
    <property type="protein sequence ID" value="CAC5395561.1"/>
    <property type="molecule type" value="Genomic_DNA"/>
</dbReference>
<organism evidence="5 6">
    <name type="scientific">Mytilus coruscus</name>
    <name type="common">Sea mussel</name>
    <dbReference type="NCBI Taxonomy" id="42192"/>
    <lineage>
        <taxon>Eukaryota</taxon>
        <taxon>Metazoa</taxon>
        <taxon>Spiralia</taxon>
        <taxon>Lophotrochozoa</taxon>
        <taxon>Mollusca</taxon>
        <taxon>Bivalvia</taxon>
        <taxon>Autobranchia</taxon>
        <taxon>Pteriomorphia</taxon>
        <taxon>Mytilida</taxon>
        <taxon>Mytiloidea</taxon>
        <taxon>Mytilidae</taxon>
        <taxon>Mytilinae</taxon>
        <taxon>Mytilus</taxon>
    </lineage>
</organism>
<dbReference type="OrthoDB" id="271433at2759"/>
<feature type="region of interest" description="Disordered" evidence="3">
    <location>
        <begin position="113"/>
        <end position="132"/>
    </location>
</feature>
<feature type="region of interest" description="Disordered" evidence="3">
    <location>
        <begin position="717"/>
        <end position="781"/>
    </location>
</feature>
<accession>A0A6J8CIL6</accession>
<gene>
    <name evidence="5" type="ORF">MCOR_30221</name>
</gene>
<feature type="region of interest" description="Disordered" evidence="3">
    <location>
        <begin position="1206"/>
        <end position="1233"/>
    </location>
</feature>
<dbReference type="PROSITE" id="PS50181">
    <property type="entry name" value="FBOX"/>
    <property type="match status" value="1"/>
</dbReference>
<feature type="compositionally biased region" description="Acidic residues" evidence="3">
    <location>
        <begin position="516"/>
        <end position="530"/>
    </location>
</feature>
<dbReference type="Pfam" id="PF12937">
    <property type="entry name" value="F-box-like"/>
    <property type="match status" value="1"/>
</dbReference>
<evidence type="ECO:0000313" key="5">
    <source>
        <dbReference type="EMBL" id="CAC5395561.1"/>
    </source>
</evidence>
<evidence type="ECO:0000313" key="6">
    <source>
        <dbReference type="Proteomes" id="UP000507470"/>
    </source>
</evidence>
<feature type="region of interest" description="Disordered" evidence="3">
    <location>
        <begin position="836"/>
        <end position="896"/>
    </location>
</feature>
<dbReference type="InterPro" id="IPR036047">
    <property type="entry name" value="F-box-like_dom_sf"/>
</dbReference>
<dbReference type="Pfam" id="PF23165">
    <property type="entry name" value="zf-C2H2_FBX41"/>
    <property type="match status" value="1"/>
</dbReference>
<keyword evidence="6" id="KW-1185">Reference proteome</keyword>
<evidence type="ECO:0000259" key="4">
    <source>
        <dbReference type="PROSITE" id="PS50181"/>
    </source>
</evidence>
<feature type="region of interest" description="Disordered" evidence="3">
    <location>
        <begin position="502"/>
        <end position="534"/>
    </location>
</feature>
<feature type="region of interest" description="Disordered" evidence="3">
    <location>
        <begin position="53"/>
        <end position="92"/>
    </location>
</feature>
<feature type="region of interest" description="Disordered" evidence="3">
    <location>
        <begin position="934"/>
        <end position="954"/>
    </location>
</feature>
<reference evidence="5 6" key="1">
    <citation type="submission" date="2020-06" db="EMBL/GenBank/DDBJ databases">
        <authorList>
            <person name="Li R."/>
            <person name="Bekaert M."/>
        </authorList>
    </citation>
    <scope>NUCLEOTIDE SEQUENCE [LARGE SCALE GENOMIC DNA]</scope>
    <source>
        <strain evidence="6">wild</strain>
    </source>
</reference>
<feature type="compositionally biased region" description="Polar residues" evidence="3">
    <location>
        <begin position="942"/>
        <end position="954"/>
    </location>
</feature>
<name>A0A6J8CIL6_MYTCO</name>
<keyword evidence="1" id="KW-0597">Phosphoprotein</keyword>
<feature type="compositionally biased region" description="Polar residues" evidence="3">
    <location>
        <begin position="1083"/>
        <end position="1094"/>
    </location>
</feature>
<feature type="region of interest" description="Disordered" evidence="3">
    <location>
        <begin position="1422"/>
        <end position="1443"/>
    </location>
</feature>
<dbReference type="Proteomes" id="UP000507470">
    <property type="component" value="Unassembled WGS sequence"/>
</dbReference>
<keyword evidence="2" id="KW-0175">Coiled coil</keyword>
<protein>
    <submittedName>
        <fullName evidence="5">FBXO41</fullName>
    </submittedName>
</protein>
<feature type="domain" description="F-box" evidence="4">
    <location>
        <begin position="1458"/>
        <end position="1504"/>
    </location>
</feature>